<dbReference type="PANTHER" id="PTHR38469:SF1">
    <property type="entry name" value="PERIPLASMIC PEPTIDASE SUBFAMILY S1B"/>
    <property type="match status" value="1"/>
</dbReference>
<organism evidence="8 9">
    <name type="scientific">Candidatus Pullibacteroides excrementavium</name>
    <dbReference type="NCBI Taxonomy" id="2840905"/>
    <lineage>
        <taxon>Bacteria</taxon>
        <taxon>Pseudomonadati</taxon>
        <taxon>Bacteroidota</taxon>
        <taxon>Bacteroidia</taxon>
        <taxon>Bacteroidales</taxon>
        <taxon>Candidatus Pullibacteroides</taxon>
    </lineage>
</organism>
<dbReference type="GO" id="GO:0008239">
    <property type="term" value="F:dipeptidyl-peptidase activity"/>
    <property type="evidence" value="ECO:0007669"/>
    <property type="project" value="UniProtKB-UniRule"/>
</dbReference>
<comment type="function">
    <text evidence="7">Catalyzes the removal of dipeptides from the N-terminus of oligopeptides.</text>
</comment>
<comment type="caution">
    <text evidence="8">The sequence shown here is derived from an EMBL/GenBank/DDBJ whole genome shotgun (WGS) entry which is preliminary data.</text>
</comment>
<evidence type="ECO:0000313" key="8">
    <source>
        <dbReference type="EMBL" id="MBO8433131.1"/>
    </source>
</evidence>
<dbReference type="AlphaFoldDB" id="A0A9D9H1S4"/>
<dbReference type="InterPro" id="IPR043504">
    <property type="entry name" value="Peptidase_S1_PA_chymotrypsin"/>
</dbReference>
<dbReference type="GO" id="GO:0006508">
    <property type="term" value="P:proteolysis"/>
    <property type="evidence" value="ECO:0007669"/>
    <property type="project" value="UniProtKB-KW"/>
</dbReference>
<dbReference type="InterPro" id="IPR009003">
    <property type="entry name" value="Peptidase_S1_PA"/>
</dbReference>
<feature type="chain" id="PRO_5039744704" description="Dipeptidyl-peptidase" evidence="7">
    <location>
        <begin position="23"/>
        <end position="736"/>
    </location>
</feature>
<keyword evidence="5 7" id="KW-0378">Hydrolase</keyword>
<dbReference type="EC" id="3.4.14.-" evidence="7"/>
<keyword evidence="2 7" id="KW-0031">Aminopeptidase</keyword>
<evidence type="ECO:0000313" key="9">
    <source>
        <dbReference type="Proteomes" id="UP000823612"/>
    </source>
</evidence>
<evidence type="ECO:0000256" key="5">
    <source>
        <dbReference type="ARBA" id="ARBA00022801"/>
    </source>
</evidence>
<dbReference type="GO" id="GO:0043171">
    <property type="term" value="P:peptide catabolic process"/>
    <property type="evidence" value="ECO:0007669"/>
    <property type="project" value="UniProtKB-UniRule"/>
</dbReference>
<evidence type="ECO:0000256" key="6">
    <source>
        <dbReference type="ARBA" id="ARBA00022825"/>
    </source>
</evidence>
<protein>
    <recommendedName>
        <fullName evidence="7">Dipeptidyl-peptidase</fullName>
        <ecNumber evidence="7">3.4.14.-</ecNumber>
    </recommendedName>
</protein>
<reference evidence="8" key="1">
    <citation type="submission" date="2020-10" db="EMBL/GenBank/DDBJ databases">
        <authorList>
            <person name="Gilroy R."/>
        </authorList>
    </citation>
    <scope>NUCLEOTIDE SEQUENCE</scope>
    <source>
        <strain evidence="8">2889</strain>
    </source>
</reference>
<proteinExistence type="inferred from homology"/>
<dbReference type="Pfam" id="PF10459">
    <property type="entry name" value="Peptidase_S46"/>
    <property type="match status" value="1"/>
</dbReference>
<sequence>MKKTLVALCAALCALAPFKLKADEGMWLPLLIQKLNIDQMHELGLQLSAEDIYDINHSSLKDAIVQFGNGCTGEIVSPEGLLFTNHHCGYGQIQSHSTVEHDYLTNGFWAMSKAEELPCPGLTVKFLVRMEDVSQKVLSRLDGAMSEEERVEAIEKIRQELVEEASEGGRYLVHMKSYFSGNEFYLLVYEEYKDVRLVGAPPSSIGKYGSDADNWMWPRHTCDFSVFRVYMSPDGKPAEYSEENVPLKPKHYLPVSIAGVQQDDYAMIMGYPGSTQRFLPSWGVEEIIDYTAPAVVKTRQAKLDVLDQHMDADPAVRIKYASIYAQIANYWKYFIGQGKQLKRNKVVEKKQEIEEEFAAWAAGQPEYAGVLENLEDAYGVLTPAVAKLNMYLREAILGPQVFAYATYLGALENAMERGDADQVKNIASSLSGNLAAWYKDYDWSVNRDMISVLLRLYYEDINPDYQPESFRKMVSKQKGDFDAIAQHIMENTILADSATLAAFLAKPDLKKLQKDPAYSLVMSVLNQTRVLAQDPEIIAAGEKLSKNMRLFVKGIREMNPDKAYAPDANLTMRVTYGQVKDYKPADAVHYDFVTTIDGVMEKEDPTNPDFIVPKGLKDLYQKKDYGQYGDSTLVTCFLTTNDITGGNSGSPVINANGELIGLAFDGNWEAMSGDIYYEPMLQRTIVVDARYVLFIIDKYAGATNLIDELTIVKERPCPMAEETNEAGLAPSQDVIE</sequence>
<dbReference type="Gene3D" id="2.40.10.10">
    <property type="entry name" value="Trypsin-like serine proteases"/>
    <property type="match status" value="1"/>
</dbReference>
<keyword evidence="4 7" id="KW-0732">Signal</keyword>
<evidence type="ECO:0000256" key="1">
    <source>
        <dbReference type="ARBA" id="ARBA00010491"/>
    </source>
</evidence>
<dbReference type="Proteomes" id="UP000823612">
    <property type="component" value="Unassembled WGS sequence"/>
</dbReference>
<dbReference type="SUPFAM" id="SSF50494">
    <property type="entry name" value="Trypsin-like serine proteases"/>
    <property type="match status" value="1"/>
</dbReference>
<feature type="signal peptide" evidence="7">
    <location>
        <begin position="1"/>
        <end position="22"/>
    </location>
</feature>
<dbReference type="PANTHER" id="PTHR38469">
    <property type="entry name" value="PERIPLASMIC PEPTIDASE SUBFAMILY S1B"/>
    <property type="match status" value="1"/>
</dbReference>
<evidence type="ECO:0000256" key="2">
    <source>
        <dbReference type="ARBA" id="ARBA00022438"/>
    </source>
</evidence>
<evidence type="ECO:0000256" key="7">
    <source>
        <dbReference type="RuleBase" id="RU366067"/>
    </source>
</evidence>
<dbReference type="EMBL" id="JADIMZ010000111">
    <property type="protein sequence ID" value="MBO8433131.1"/>
    <property type="molecule type" value="Genomic_DNA"/>
</dbReference>
<evidence type="ECO:0000256" key="3">
    <source>
        <dbReference type="ARBA" id="ARBA00022670"/>
    </source>
</evidence>
<gene>
    <name evidence="8" type="ORF">IAB08_07550</name>
</gene>
<dbReference type="GO" id="GO:0070009">
    <property type="term" value="F:serine-type aminopeptidase activity"/>
    <property type="evidence" value="ECO:0007669"/>
    <property type="project" value="UniProtKB-UniRule"/>
</dbReference>
<evidence type="ECO:0000256" key="4">
    <source>
        <dbReference type="ARBA" id="ARBA00022729"/>
    </source>
</evidence>
<keyword evidence="6 7" id="KW-0720">Serine protease</keyword>
<keyword evidence="3 7" id="KW-0645">Protease</keyword>
<accession>A0A9D9H1S4</accession>
<reference evidence="8" key="2">
    <citation type="journal article" date="2021" name="PeerJ">
        <title>Extensive microbial diversity within the chicken gut microbiome revealed by metagenomics and culture.</title>
        <authorList>
            <person name="Gilroy R."/>
            <person name="Ravi A."/>
            <person name="Getino M."/>
            <person name="Pursley I."/>
            <person name="Horton D.L."/>
            <person name="Alikhan N.F."/>
            <person name="Baker D."/>
            <person name="Gharbi K."/>
            <person name="Hall N."/>
            <person name="Watson M."/>
            <person name="Adriaenssens E.M."/>
            <person name="Foster-Nyarko E."/>
            <person name="Jarju S."/>
            <person name="Secka A."/>
            <person name="Antonio M."/>
            <person name="Oren A."/>
            <person name="Chaudhuri R.R."/>
            <person name="La Ragione R."/>
            <person name="Hildebrand F."/>
            <person name="Pallen M.J."/>
        </authorList>
    </citation>
    <scope>NUCLEOTIDE SEQUENCE</scope>
    <source>
        <strain evidence="8">2889</strain>
    </source>
</reference>
<name>A0A9D9H1S4_9BACT</name>
<comment type="similarity">
    <text evidence="1 7">Belongs to the peptidase S46 family.</text>
</comment>
<dbReference type="InterPro" id="IPR019500">
    <property type="entry name" value="Pep_S46"/>
</dbReference>